<organism evidence="1 2">
    <name type="scientific">Halogeometricum luteum</name>
    <dbReference type="NCBI Taxonomy" id="2950537"/>
    <lineage>
        <taxon>Archaea</taxon>
        <taxon>Methanobacteriati</taxon>
        <taxon>Methanobacteriota</taxon>
        <taxon>Stenosarchaea group</taxon>
        <taxon>Halobacteria</taxon>
        <taxon>Halobacteriales</taxon>
        <taxon>Haloferacaceae</taxon>
        <taxon>Halogeometricum</taxon>
    </lineage>
</organism>
<dbReference type="GO" id="GO:0016740">
    <property type="term" value="F:transferase activity"/>
    <property type="evidence" value="ECO:0007669"/>
    <property type="project" value="UniProtKB-KW"/>
</dbReference>
<dbReference type="RefSeq" id="WP_310930921.1">
    <property type="nucleotide sequence ID" value="NZ_JAMQOQ010000010.1"/>
</dbReference>
<keyword evidence="1" id="KW-0808">Transferase</keyword>
<dbReference type="EMBL" id="JAMQOQ010000010">
    <property type="protein sequence ID" value="MDS0296986.1"/>
    <property type="molecule type" value="Genomic_DNA"/>
</dbReference>
<evidence type="ECO:0000313" key="1">
    <source>
        <dbReference type="EMBL" id="MDS0296986.1"/>
    </source>
</evidence>
<gene>
    <name evidence="1" type="ORF">NDI79_22745</name>
</gene>
<reference evidence="1 2" key="1">
    <citation type="submission" date="2022-06" db="EMBL/GenBank/DDBJ databases">
        <title>Halogeometricum sp. a new haloarchaeum isolate from saline soil.</title>
        <authorList>
            <person name="Strakova D."/>
            <person name="Galisteo C."/>
            <person name="Sanchez-Porro C."/>
            <person name="Ventosa A."/>
        </authorList>
    </citation>
    <scope>NUCLEOTIDE SEQUENCE [LARGE SCALE GENOMIC DNA]</scope>
    <source>
        <strain evidence="2">S3BR25-2</strain>
    </source>
</reference>
<sequence>MSNADRSQYAEAVTRLSEQELQDVIAVAEPPTCLLGGWAVHLHVTTGFQDAHGRPYIGSRDIDLGIHIDPEWSVTDLQAAPVATTLERIEADLGYNRGRFGFYQQFHRETGDRLSNEDVRSQPAHNIFRVDIDIIPDTTRLDEFQETFGFRPPAEPLLAPVFADDEGEPLGEYVSWTTPETALIAPPTALAAMKIRAFPERDKSHKRLKDLADLHALLWYVDEYGEMRSAVRDRVSNDGVETFRAAVSEGLYEQTASLIGVDSNIVQQSIEQLFV</sequence>
<keyword evidence="2" id="KW-1185">Reference proteome</keyword>
<accession>A0ABU2G851</accession>
<proteinExistence type="predicted"/>
<protein>
    <submittedName>
        <fullName evidence="1">Nucleotidyl transferase AbiEii/AbiGii toxin family protein</fullName>
    </submittedName>
</protein>
<comment type="caution">
    <text evidence="1">The sequence shown here is derived from an EMBL/GenBank/DDBJ whole genome shotgun (WGS) entry which is preliminary data.</text>
</comment>
<dbReference type="Proteomes" id="UP001254813">
    <property type="component" value="Unassembled WGS sequence"/>
</dbReference>
<evidence type="ECO:0000313" key="2">
    <source>
        <dbReference type="Proteomes" id="UP001254813"/>
    </source>
</evidence>
<dbReference type="Pfam" id="PF08843">
    <property type="entry name" value="AbiEii"/>
    <property type="match status" value="1"/>
</dbReference>
<name>A0ABU2G851_9EURY</name>
<dbReference type="InterPro" id="IPR014942">
    <property type="entry name" value="AbiEii"/>
</dbReference>